<name>A0AAP3EXD5_RIEAN</name>
<protein>
    <submittedName>
        <fullName evidence="1">Uncharacterized protein</fullName>
    </submittedName>
</protein>
<organism evidence="1 2">
    <name type="scientific">Riemerella anatipestifer</name>
    <name type="common">Moraxella anatipestifer</name>
    <dbReference type="NCBI Taxonomy" id="34085"/>
    <lineage>
        <taxon>Bacteria</taxon>
        <taxon>Pseudomonadati</taxon>
        <taxon>Bacteroidota</taxon>
        <taxon>Flavobacteriia</taxon>
        <taxon>Flavobacteriales</taxon>
        <taxon>Weeksellaceae</taxon>
        <taxon>Riemerella</taxon>
    </lineage>
</organism>
<dbReference type="AlphaFoldDB" id="A0AAP3EXD5"/>
<proteinExistence type="predicted"/>
<reference evidence="1" key="1">
    <citation type="submission" date="2022-10" db="EMBL/GenBank/DDBJ databases">
        <title>Sifting through the core-genome to identify putative cross-protective antigens against Riemerella anatipestifer.</title>
        <authorList>
            <person name="Zheng X."/>
            <person name="Zhang W."/>
        </authorList>
    </citation>
    <scope>NUCLEOTIDE SEQUENCE</scope>
    <source>
        <strain evidence="1">ZWRA178</strain>
    </source>
</reference>
<dbReference type="EMBL" id="JAOZYT010000126">
    <property type="protein sequence ID" value="MCW0524919.1"/>
    <property type="molecule type" value="Genomic_DNA"/>
</dbReference>
<evidence type="ECO:0000313" key="2">
    <source>
        <dbReference type="Proteomes" id="UP001207440"/>
    </source>
</evidence>
<feature type="non-terminal residue" evidence="1">
    <location>
        <position position="1"/>
    </location>
</feature>
<accession>A0AAP3EXD5</accession>
<evidence type="ECO:0000313" key="1">
    <source>
        <dbReference type="EMBL" id="MCW0524919.1"/>
    </source>
</evidence>
<sequence length="253" mass="27728">YNTNGTLTGARTVNMGTNNLMFTGTGNIGIGTQSPSQKLEVSGNAKISQMTDATSLESEYTKAVVAKPDGTLGVVSRTNPTIPSGVDIIYANPFEYTDIMEGKNLYYIEQNPAVGQYYFRYTGYSITLPPGQWMIYCGYLLGMKNAVFTNQTVWVKARISETKTNQRTDFQGAAMSGGPKSISTNILPNTNYSMANGIWIVNNTSTTAKTYYVQISFEKINGTFADIPTVSASLSDQNNIPHNENYLFALKRN</sequence>
<comment type="caution">
    <text evidence="1">The sequence shown here is derived from an EMBL/GenBank/DDBJ whole genome shotgun (WGS) entry which is preliminary data.</text>
</comment>
<dbReference type="Proteomes" id="UP001207440">
    <property type="component" value="Unassembled WGS sequence"/>
</dbReference>
<gene>
    <name evidence="1" type="ORF">OKE68_11440</name>
</gene>